<name>A0ABW9KX93_XANCT</name>
<evidence type="ECO:0000313" key="2">
    <source>
        <dbReference type="Proteomes" id="UP001635788"/>
    </source>
</evidence>
<dbReference type="EMBL" id="JBKAMQ010000002">
    <property type="protein sequence ID" value="MFN6508174.1"/>
    <property type="molecule type" value="Genomic_DNA"/>
</dbReference>
<dbReference type="RefSeq" id="WP_196484290.1">
    <property type="nucleotide sequence ID" value="NZ_CP064001.1"/>
</dbReference>
<accession>A0ABW9KX93</accession>
<reference evidence="1 2" key="1">
    <citation type="submission" date="2024-12" db="EMBL/GenBank/DDBJ databases">
        <authorList>
            <person name="Alaofin S."/>
            <person name="Velasco D."/>
            <person name="Li D."/>
            <person name="Baldwin T."/>
            <person name="Liu Z."/>
            <person name="Schachterle J.K."/>
        </authorList>
    </citation>
    <scope>NUCLEOTIDE SEQUENCE [LARGE SCALE GENOMIC DNA]</scope>
    <source>
        <strain evidence="1 2">B1</strain>
    </source>
</reference>
<comment type="caution">
    <text evidence="1">The sequence shown here is derived from an EMBL/GenBank/DDBJ whole genome shotgun (WGS) entry which is preliminary data.</text>
</comment>
<dbReference type="InterPro" id="IPR027417">
    <property type="entry name" value="P-loop_NTPase"/>
</dbReference>
<dbReference type="Pfam" id="PF24389">
    <property type="entry name" value="ORC-CDC6-like"/>
    <property type="match status" value="1"/>
</dbReference>
<dbReference type="Proteomes" id="UP001635788">
    <property type="component" value="Unassembled WGS sequence"/>
</dbReference>
<dbReference type="SUPFAM" id="SSF52540">
    <property type="entry name" value="P-loop containing nucleoside triphosphate hydrolases"/>
    <property type="match status" value="1"/>
</dbReference>
<sequence length="537" mass="59241">MSMLPINNAVLKLSKRAETHEPQHIIDSFVDIGPVFTLLSNADNQVIFGRRGTGKTHLLAYLCSQLDRSGIMTAQLDMRTVGSTGGIYSDPNIPLSERATRLLVDTLIAIHDAVLGRVLEDTEALDLSQIGPVLDALAEAATELTVEGVVERESTRSSSTILTTSNGIKLGVGSDSLMSASLEDVQKSQAEKVGRIKVSGQQRLRVQFGRLSRELQRLVDLLPKKKLWVILDEWSEIPLDLQPYLADLFRRCVIPVRGITVKVAAIEQRSNFRIADDSVGHIGIEIGADAAASISLDEFLVFENSPEQAKQFFAELLYRHVSALMKAEGEGAPDSASDLIAKLFTQVTALEEFTRASEGVPRDAINIIGIAAQKSPNVPISVQDVRSAARTWYTRAKQQAISTKPEAQRLLNWVIDEVIKHRQAPAFLLEVGARDELIDFLYDARALHVIRQGISSQDHAGRRFNVYALDYGCYVDLINTSRAPKGLFVAEVDSEEEGGEMFVAVPHTDLRSIRRAILDLADFYKQQQPQPRLPGLE</sequence>
<proteinExistence type="predicted"/>
<evidence type="ECO:0000313" key="1">
    <source>
        <dbReference type="EMBL" id="MFN6508174.1"/>
    </source>
</evidence>
<evidence type="ECO:0008006" key="3">
    <source>
        <dbReference type="Google" id="ProtNLM"/>
    </source>
</evidence>
<dbReference type="InterPro" id="IPR056955">
    <property type="entry name" value="ORC-CDC6-like"/>
</dbReference>
<protein>
    <recommendedName>
        <fullName evidence="3">AAA+ ATPase domain-containing protein</fullName>
    </recommendedName>
</protein>
<keyword evidence="2" id="KW-1185">Reference proteome</keyword>
<organism evidence="1 2">
    <name type="scientific">Xanthomonas translucens pv. translucens</name>
    <dbReference type="NCBI Taxonomy" id="134875"/>
    <lineage>
        <taxon>Bacteria</taxon>
        <taxon>Pseudomonadati</taxon>
        <taxon>Pseudomonadota</taxon>
        <taxon>Gammaproteobacteria</taxon>
        <taxon>Lysobacterales</taxon>
        <taxon>Lysobacteraceae</taxon>
        <taxon>Xanthomonas</taxon>
        <taxon>Xanthomonas translucens group</taxon>
    </lineage>
</organism>
<gene>
    <name evidence="1" type="ORF">ACK3FC_13340</name>
</gene>